<organism evidence="8 9">
    <name type="scientific">Stephania japonica</name>
    <dbReference type="NCBI Taxonomy" id="461633"/>
    <lineage>
        <taxon>Eukaryota</taxon>
        <taxon>Viridiplantae</taxon>
        <taxon>Streptophyta</taxon>
        <taxon>Embryophyta</taxon>
        <taxon>Tracheophyta</taxon>
        <taxon>Spermatophyta</taxon>
        <taxon>Magnoliopsida</taxon>
        <taxon>Ranunculales</taxon>
        <taxon>Menispermaceae</taxon>
        <taxon>Menispermoideae</taxon>
        <taxon>Cissampelideae</taxon>
        <taxon>Stephania</taxon>
    </lineage>
</organism>
<feature type="transmembrane region" description="Helical" evidence="7">
    <location>
        <begin position="140"/>
        <end position="160"/>
    </location>
</feature>
<comment type="subcellular location">
    <subcellularLocation>
        <location evidence="1 7">Membrane</location>
        <topology evidence="1 7">Multi-pass membrane protein</topology>
    </subcellularLocation>
</comment>
<reference evidence="8 9" key="1">
    <citation type="submission" date="2024-01" db="EMBL/GenBank/DDBJ databases">
        <title>Genome assemblies of Stephania.</title>
        <authorList>
            <person name="Yang L."/>
        </authorList>
    </citation>
    <scope>NUCLEOTIDE SEQUENCE [LARGE SCALE GENOMIC DNA]</scope>
    <source>
        <strain evidence="8">QJT</strain>
        <tissue evidence="8">Leaf</tissue>
    </source>
</reference>
<evidence type="ECO:0000313" key="9">
    <source>
        <dbReference type="Proteomes" id="UP001417504"/>
    </source>
</evidence>
<keyword evidence="4 7" id="KW-0812">Transmembrane</keyword>
<comment type="caution">
    <text evidence="8">The sequence shown here is derived from an EMBL/GenBank/DDBJ whole genome shotgun (WGS) entry which is preliminary data.</text>
</comment>
<dbReference type="PANTHER" id="PTHR31376">
    <property type="entry name" value="OS09G0467300 PROTEIN-RELATED"/>
    <property type="match status" value="1"/>
</dbReference>
<keyword evidence="6 7" id="KW-0472">Membrane</keyword>
<dbReference type="GO" id="GO:0016020">
    <property type="term" value="C:membrane"/>
    <property type="evidence" value="ECO:0007669"/>
    <property type="project" value="UniProtKB-SubCell"/>
</dbReference>
<name>A0AAP0IWZ6_9MAGN</name>
<feature type="transmembrane region" description="Helical" evidence="7">
    <location>
        <begin position="111"/>
        <end position="133"/>
    </location>
</feature>
<feature type="transmembrane region" description="Helical" evidence="7">
    <location>
        <begin position="219"/>
        <end position="236"/>
    </location>
</feature>
<feature type="transmembrane region" description="Helical" evidence="7">
    <location>
        <begin position="175"/>
        <end position="198"/>
    </location>
</feature>
<accession>A0AAP0IWZ6</accession>
<dbReference type="GO" id="GO:0005345">
    <property type="term" value="F:purine nucleobase transmembrane transporter activity"/>
    <property type="evidence" value="ECO:0007669"/>
    <property type="project" value="UniProtKB-UniRule"/>
</dbReference>
<dbReference type="InterPro" id="IPR037185">
    <property type="entry name" value="EmrE-like"/>
</dbReference>
<proteinExistence type="inferred from homology"/>
<comment type="caution">
    <text evidence="7">Lacks conserved residue(s) required for the propagation of feature annotation.</text>
</comment>
<evidence type="ECO:0000256" key="3">
    <source>
        <dbReference type="ARBA" id="ARBA00022448"/>
    </source>
</evidence>
<dbReference type="GO" id="GO:0015211">
    <property type="term" value="F:purine nucleoside transmembrane transporter activity"/>
    <property type="evidence" value="ECO:0007669"/>
    <property type="project" value="UniProtKB-UniRule"/>
</dbReference>
<evidence type="ECO:0000256" key="4">
    <source>
        <dbReference type="ARBA" id="ARBA00022692"/>
    </source>
</evidence>
<feature type="transmembrane region" description="Helical" evidence="7">
    <location>
        <begin position="284"/>
        <end position="305"/>
    </location>
</feature>
<dbReference type="SUPFAM" id="SSF103481">
    <property type="entry name" value="Multidrug resistance efflux transporter EmrE"/>
    <property type="match status" value="1"/>
</dbReference>
<dbReference type="Proteomes" id="UP001417504">
    <property type="component" value="Unassembled WGS sequence"/>
</dbReference>
<dbReference type="PANTHER" id="PTHR31376:SF105">
    <property type="entry name" value="PURINE PERMEASE-RELATED"/>
    <property type="match status" value="1"/>
</dbReference>
<comment type="similarity">
    <text evidence="2 7">Belongs to the purine permeases (TC 2.A.7.14) family.</text>
</comment>
<evidence type="ECO:0000256" key="2">
    <source>
        <dbReference type="ARBA" id="ARBA00006213"/>
    </source>
</evidence>
<gene>
    <name evidence="8" type="ORF">Sjap_012921</name>
</gene>
<dbReference type="InterPro" id="IPR030182">
    <property type="entry name" value="PUP_plant"/>
</dbReference>
<sequence length="349" mass="37960">MTAPPSPNKRTKWLQLLLYLTLATVGRVGGPLSQRLYYTHGGSRKWLMCFLQSAGFPILLIPLTLLHAKPATLPLSSPSSSSMEPRLALSAAALGLVSGLVNYMYSSALHYLPVTTLSLLYSTQLAFVSVLSFFMVRQRFTFYSVNAVVLLTLGAVVLGLRRSGGGDRGHGVTQGMYLFGFFVALGAAAASGVLLVGIELAYKRSRRPVNVIVVTKFQFVLNLLGTLFCTVGMLVNRDFQIIPKEATEYELGRTKYYFVLVACGLLWQSASVGFIGLVHCTSSLFVGITNALLLPVLQIAAVIAFNEKFTGEKGMCLALCLWGFTSYFIGKYKKSQNEISTAESNQESA</sequence>
<keyword evidence="3 7" id="KW-0813">Transport</keyword>
<protein>
    <recommendedName>
        <fullName evidence="7">Probable purine permease</fullName>
    </recommendedName>
</protein>
<evidence type="ECO:0000256" key="1">
    <source>
        <dbReference type="ARBA" id="ARBA00004141"/>
    </source>
</evidence>
<keyword evidence="5 7" id="KW-1133">Transmembrane helix</keyword>
<evidence type="ECO:0000256" key="7">
    <source>
        <dbReference type="RuleBase" id="RU368015"/>
    </source>
</evidence>
<feature type="transmembrane region" description="Helical" evidence="7">
    <location>
        <begin position="45"/>
        <end position="66"/>
    </location>
</feature>
<feature type="transmembrane region" description="Helical" evidence="7">
    <location>
        <begin position="87"/>
        <end position="105"/>
    </location>
</feature>
<feature type="transmembrane region" description="Helical" evidence="7">
    <location>
        <begin position="256"/>
        <end position="277"/>
    </location>
</feature>
<evidence type="ECO:0000256" key="5">
    <source>
        <dbReference type="ARBA" id="ARBA00022989"/>
    </source>
</evidence>
<dbReference type="Pfam" id="PF16913">
    <property type="entry name" value="PUNUT"/>
    <property type="match status" value="1"/>
</dbReference>
<dbReference type="EMBL" id="JBBNAE010000005">
    <property type="protein sequence ID" value="KAK9123319.1"/>
    <property type="molecule type" value="Genomic_DNA"/>
</dbReference>
<feature type="transmembrane region" description="Helical" evidence="7">
    <location>
        <begin position="311"/>
        <end position="330"/>
    </location>
</feature>
<keyword evidence="9" id="KW-1185">Reference proteome</keyword>
<evidence type="ECO:0000313" key="8">
    <source>
        <dbReference type="EMBL" id="KAK9123319.1"/>
    </source>
</evidence>
<dbReference type="AlphaFoldDB" id="A0AAP0IWZ6"/>
<evidence type="ECO:0000256" key="6">
    <source>
        <dbReference type="ARBA" id="ARBA00023136"/>
    </source>
</evidence>